<dbReference type="AlphaFoldDB" id="A0A285QHG8"/>
<evidence type="ECO:0000313" key="2">
    <source>
        <dbReference type="EMBL" id="SOB79512.1"/>
    </source>
</evidence>
<feature type="signal peptide" evidence="1">
    <location>
        <begin position="1"/>
        <end position="18"/>
    </location>
</feature>
<proteinExistence type="predicted"/>
<organism evidence="2 3">
    <name type="scientific">Sphingomonas guangdongensis</name>
    <dbReference type="NCBI Taxonomy" id="1141890"/>
    <lineage>
        <taxon>Bacteria</taxon>
        <taxon>Pseudomonadati</taxon>
        <taxon>Pseudomonadota</taxon>
        <taxon>Alphaproteobacteria</taxon>
        <taxon>Sphingomonadales</taxon>
        <taxon>Sphingomonadaceae</taxon>
        <taxon>Sphingomonas</taxon>
    </lineage>
</organism>
<dbReference type="EMBL" id="OBMI01000001">
    <property type="protein sequence ID" value="SOB79512.1"/>
    <property type="molecule type" value="Genomic_DNA"/>
</dbReference>
<evidence type="ECO:0000313" key="3">
    <source>
        <dbReference type="Proteomes" id="UP000219494"/>
    </source>
</evidence>
<gene>
    <name evidence="2" type="ORF">SAMN06297144_0592</name>
</gene>
<name>A0A285QHG8_9SPHN</name>
<feature type="chain" id="PRO_5012448075" evidence="1">
    <location>
        <begin position="19"/>
        <end position="83"/>
    </location>
</feature>
<accession>A0A285QHG8</accession>
<dbReference type="Proteomes" id="UP000219494">
    <property type="component" value="Unassembled WGS sequence"/>
</dbReference>
<reference evidence="2 3" key="1">
    <citation type="submission" date="2017-07" db="EMBL/GenBank/DDBJ databases">
        <authorList>
            <person name="Sun Z.S."/>
            <person name="Albrecht U."/>
            <person name="Echele G."/>
            <person name="Lee C.C."/>
        </authorList>
    </citation>
    <scope>NUCLEOTIDE SEQUENCE [LARGE SCALE GENOMIC DNA]</scope>
    <source>
        <strain evidence="2 3">CGMCC 1.12672</strain>
    </source>
</reference>
<dbReference type="RefSeq" id="WP_097062480.1">
    <property type="nucleotide sequence ID" value="NZ_OBMI01000001.1"/>
</dbReference>
<sequence length="83" mass="8204">MKKSAAVLLLLAALPLAACGGSTETTNSVVTENVAGDPLGNELEAGDAFGNLSGDNAVALNDTLLDNAATLEGNSLTATDNSQ</sequence>
<protein>
    <submittedName>
        <fullName evidence="2">Uncharacterized protein</fullName>
    </submittedName>
</protein>
<evidence type="ECO:0000256" key="1">
    <source>
        <dbReference type="SAM" id="SignalP"/>
    </source>
</evidence>
<keyword evidence="1" id="KW-0732">Signal</keyword>
<keyword evidence="3" id="KW-1185">Reference proteome</keyword>